<evidence type="ECO:0000256" key="1">
    <source>
        <dbReference type="SAM" id="MobiDB-lite"/>
    </source>
</evidence>
<name>A0A9N8L0L5_CHRIL</name>
<proteinExistence type="predicted"/>
<evidence type="ECO:0000313" key="3">
    <source>
        <dbReference type="Proteomes" id="UP001154114"/>
    </source>
</evidence>
<sequence length="265" mass="30253">MDCYYPVECEEFSVTPSCCAPKYYEEPPACYPCLPRCAKPVFYCCEQKSRSPSPPPRSAINEDCCMRPISPVRCCAPRSPHHTRHDPHSPHPARHDPCSPHHARHDQCPPHHARHDQCPPHHVRHDPCPPPAPAHTPCCNSCCHRPSKPVKTKYIIPCYRYEDGRITNQPTVLMRRACEVACGTRARRKPFVVSTYAADPYKEVRQYHSEDERGNCCFHFERSEPVKSGPRVPSPPTGVSCPDCYYEDCVQARPVDHPSCCYYCR</sequence>
<evidence type="ECO:0000313" key="2">
    <source>
        <dbReference type="EMBL" id="CAD0194870.1"/>
    </source>
</evidence>
<protein>
    <submittedName>
        <fullName evidence="2">Uncharacterized protein</fullName>
    </submittedName>
</protein>
<dbReference type="Proteomes" id="UP001154114">
    <property type="component" value="Chromosome 2"/>
</dbReference>
<dbReference type="OrthoDB" id="7201621at2759"/>
<feature type="region of interest" description="Disordered" evidence="1">
    <location>
        <begin position="82"/>
        <end position="108"/>
    </location>
</feature>
<gene>
    <name evidence="2" type="ORF">CINC_LOCUS5719</name>
</gene>
<feature type="compositionally biased region" description="Basic and acidic residues" evidence="1">
    <location>
        <begin position="86"/>
        <end position="108"/>
    </location>
</feature>
<organism evidence="2 3">
    <name type="scientific">Chrysodeixis includens</name>
    <name type="common">Soybean looper</name>
    <name type="synonym">Pseudoplusia includens</name>
    <dbReference type="NCBI Taxonomy" id="689277"/>
    <lineage>
        <taxon>Eukaryota</taxon>
        <taxon>Metazoa</taxon>
        <taxon>Ecdysozoa</taxon>
        <taxon>Arthropoda</taxon>
        <taxon>Hexapoda</taxon>
        <taxon>Insecta</taxon>
        <taxon>Pterygota</taxon>
        <taxon>Neoptera</taxon>
        <taxon>Endopterygota</taxon>
        <taxon>Lepidoptera</taxon>
        <taxon>Glossata</taxon>
        <taxon>Ditrysia</taxon>
        <taxon>Noctuoidea</taxon>
        <taxon>Noctuidae</taxon>
        <taxon>Plusiinae</taxon>
        <taxon>Chrysodeixis</taxon>
    </lineage>
</organism>
<reference evidence="2" key="1">
    <citation type="submission" date="2021-12" db="EMBL/GenBank/DDBJ databases">
        <authorList>
            <person name="King R."/>
        </authorList>
    </citation>
    <scope>NUCLEOTIDE SEQUENCE</scope>
</reference>
<accession>A0A9N8L0L5</accession>
<dbReference type="EMBL" id="LR824005">
    <property type="protein sequence ID" value="CAD0194870.1"/>
    <property type="molecule type" value="Genomic_DNA"/>
</dbReference>
<dbReference type="AlphaFoldDB" id="A0A9N8L0L5"/>
<keyword evidence="3" id="KW-1185">Reference proteome</keyword>